<dbReference type="PANTHER" id="PTHR23185:SF0">
    <property type="entry name" value="PROTEIN VIRILIZER HOMOLOG"/>
    <property type="match status" value="1"/>
</dbReference>
<organism evidence="2 3">
    <name type="scientific">Tetracentron sinense</name>
    <name type="common">Spur-leaf</name>
    <dbReference type="NCBI Taxonomy" id="13715"/>
    <lineage>
        <taxon>Eukaryota</taxon>
        <taxon>Viridiplantae</taxon>
        <taxon>Streptophyta</taxon>
        <taxon>Embryophyta</taxon>
        <taxon>Tracheophyta</taxon>
        <taxon>Spermatophyta</taxon>
        <taxon>Magnoliopsida</taxon>
        <taxon>Trochodendrales</taxon>
        <taxon>Trochodendraceae</taxon>
        <taxon>Tetracentron</taxon>
    </lineage>
</organism>
<keyword evidence="3" id="KW-1185">Reference proteome</keyword>
<feature type="compositionally biased region" description="Polar residues" evidence="1">
    <location>
        <begin position="1788"/>
        <end position="1813"/>
    </location>
</feature>
<proteinExistence type="predicted"/>
<evidence type="ECO:0000256" key="1">
    <source>
        <dbReference type="SAM" id="MobiDB-lite"/>
    </source>
</evidence>
<evidence type="ECO:0000313" key="2">
    <source>
        <dbReference type="EMBL" id="KAF8398129.1"/>
    </source>
</evidence>
<feature type="compositionally biased region" description="Low complexity" evidence="1">
    <location>
        <begin position="2114"/>
        <end position="2143"/>
    </location>
</feature>
<feature type="region of interest" description="Disordered" evidence="1">
    <location>
        <begin position="1981"/>
        <end position="2005"/>
    </location>
</feature>
<dbReference type="OMA" id="WIGFAID"/>
<dbReference type="InterPro" id="IPR026736">
    <property type="entry name" value="Virilizer"/>
</dbReference>
<accession>A0A834YYS8</accession>
<comment type="caution">
    <text evidence="2">The sequence shown here is derived from an EMBL/GenBank/DDBJ whole genome shotgun (WGS) entry which is preliminary data.</text>
</comment>
<dbReference type="GO" id="GO:0036396">
    <property type="term" value="C:RNA N6-methyladenosine methyltransferase complex"/>
    <property type="evidence" value="ECO:0007669"/>
    <property type="project" value="TreeGrafter"/>
</dbReference>
<feature type="compositionally biased region" description="Low complexity" evidence="1">
    <location>
        <begin position="1660"/>
        <end position="1669"/>
    </location>
</feature>
<feature type="compositionally biased region" description="Low complexity" evidence="1">
    <location>
        <begin position="1941"/>
        <end position="1952"/>
    </location>
</feature>
<name>A0A834YYS8_TETSI</name>
<dbReference type="EMBL" id="JABCRI010000011">
    <property type="protein sequence ID" value="KAF8398129.1"/>
    <property type="molecule type" value="Genomic_DNA"/>
</dbReference>
<feature type="compositionally biased region" description="Polar residues" evidence="1">
    <location>
        <begin position="2271"/>
        <end position="2280"/>
    </location>
</feature>
<reference evidence="2 3" key="1">
    <citation type="submission" date="2020-04" db="EMBL/GenBank/DDBJ databases">
        <title>Plant Genome Project.</title>
        <authorList>
            <person name="Zhang R.-G."/>
        </authorList>
    </citation>
    <scope>NUCLEOTIDE SEQUENCE [LARGE SCALE GENOMIC DNA]</scope>
    <source>
        <strain evidence="2">YNK0</strain>
        <tissue evidence="2">Leaf</tissue>
    </source>
</reference>
<feature type="region of interest" description="Disordered" evidence="1">
    <location>
        <begin position="1940"/>
        <end position="1959"/>
    </location>
</feature>
<sequence length="2401" mass="263407">MGRPEPYVLFSQNFVHPQLDEYVDESTVMYFLVEHYLACSFSLQVIFAEPIVITACEFLEQNASSASPVITLLGATSPPSFALEVFVQCEGETRFRRLCQPFLYSHSSSNVLELEAVVTNHLVVRGSYRSLTLVIYGNTAEDLGQFNIEYDFDSSLSNLVCSHEGKLEDLLPALHSIKLTFEESISSPNSLSLSVAELDLSVEIRKFVHLILKLFEVSDLGDSIHKVVGIIVSAASSYVTSDLRGTAITWKQYKQGSSINWKEDSYRVLTEAKNDLLELYKMLQHQSGNLSAESLGEDIFLESDCDLATSELLTYVFKQYIHFTRKSPTIGLLLLSQNTKMVVGLSMAIFLCSEKESCFHFVNAGGMEQLAHVFCHEMQNSTAITLMLLGIVERATRYAIGCEGFLGWWPREDENVPTGSSEGYSQILKLLLQKQHHVVASLATYVLYRLRLYEVASRYESAVLSILGALSTVGRVTSVSLNILVSAKSQLTKLLKLINLRGPIEDPSPVACASRSVIVGHTEGLLSYKTTIDLIAVSKCCFSNWDVDPHLLSLLKERGFLPLSAALLSSSILRSETGRTMDIFVDIASLIEAILLSLLFCRSGLIFLLLHPEVTAAVILALQGVENMNKEECVPLRYASVLISKGFFCRPQEVGMIIEMHVRVVKAIDSLLTLTTQSEELLWVLWELCSLSRSDCGRQALLALGHFPEAVSVLMEALSSVKELEPVTLNSGSSPLNVAIFHSAAELFEVIVTDSTASSLGSWIQHAMKLHKALHSSSPGSNRKDAPTRLLEWIDAGVVYHKNGAIGLLRYAAVLASGGDAQLTSTSILVSDSMDVENVIGDSSSGSDIQVVENLLGKLVTDKSFDGVILRDSSVAQLTTAVRILAFISENSVVAAALYDEGAVTLVYVVLLNCKFMLERSSNTYDYLVDEGAECNSTSDLLLERSREQSLVDLLIPSLVLLTALLQKLQEAKEQYRNKKLLNALLRLHREVSPKLAACAADLSSPYPGAALGLGAVCHLLVSALACWPIFGWTPGLFQCLLDSVQATSLLALGPKEACSLLCLLCDLLPGEGIWLWKDGIPSLSALRTLAVGTLLGPQKEREIDWYLQPGHLEILLSRLTPLLDKIAQIILHFAFTALVVIQDMLRVFIIRIACQKSDSATVLLRPIFSWIHDHISESSTLSETDVFKVYRLLDFLASLMEHPHAKKLVLKEGAVRILTKALQRCIDYFSSDGKLFSEGRVPAKNVFSLLSWCLPVFKSFALICDSRTSLHRSGIYDKCEILSTEDCSLILLRLLKLCQLLPVGRELLTCLTTFKGLGSCCEGRSAFVSIFVQIHSSSLEDLESERGQERDGNDNLLDLYDWIRHPPLLCCWRNLLRSIDGNDGLSTYAIESVSALSSGALCLCVEGKSLNLDGVAVLKCLFGLPYDLGGTDNFPEENIKDIKELITLLDSRISKDEYSATSDMKTILYKVMESAKSLLLLLQKPIASVKYDDINSSEGLPLPSSVVIVPSKMCPPHLSFPSLTMMAITNDEAGSSVSWIKKSDGSAEKADDYSSLGGLADKFLWECPETSLDRLPLPDLPAKRKMTSMEGPNRRARGDNSGAETMGPNAFSRGLGPTTASSGPTRRDTFRQRKPNTSRPPSMHVDDYVARERNVDGVSSSSNIASSAQRGGSTGGRPPSIHVDEFMARQRERQNPAAMAVGEVSAQVKNVPPENDIDSQKFNRSRQLKAELDDDLQEINIVFEGEESDSDDRLPFPQPDENLQPAPVIIEGSSPRSIVEETESDVNESSQFTQFGTPSASNVDEITRSELSVSRPEMPLTRETSISSEKKYFGTNTEKPFSREQSDDAKNVVLVKASSGFDSAATANFSRFPPPFYNKGSAPSGQLSGDSRMPPPPFYQRDSPQQVTSIPLATGSQGLHDQKFLLHQPPLPPLPPPPTVSSVLSQTTPVQSHSSPYGHSMRDVQSPLITGYQSQPFDATGPSTVTSFHSREDRTSVHSSATGMLLPPTSSSAYMDSLNHPFNAQIQTEYLSAFNNSTPLTSSHTQLDSKYSWASVSSASRSHDEIHASSGSAKPPPPLPPMPPPFSAIPFTQASVITSTSQSSGYNQNSVGTTQLPSTSTPPLSDTRLGSLSASGGSLTSYSPPPLVTPLLIGRPASIPGTFYSSTPTQQQGQNPPSLLHTVSSQPSIQSIQPRAQLQPLQPPQLPRPPHLRPPIQVSQQQSEQGVSLLQNPIQVQVQPLQMQQQPRVSPIHVYYQPQQQDHLSPQQQVDHAQPQNLHQQGDNTSQQQQDSGISLQQYFSSPEAIQSLLSDREKLCQLLEQHPKLMQMLQYMKIDLWDYNHFEGKTGPTIAHLDMETRMSSPLQHYSCGDSSAFGRPCKLLIIVQVDIKSQSWGYSSMP</sequence>
<feature type="region of interest" description="Disordered" evidence="1">
    <location>
        <begin position="1575"/>
        <end position="1683"/>
    </location>
</feature>
<feature type="compositionally biased region" description="Low complexity" evidence="1">
    <location>
        <begin position="2215"/>
        <end position="2226"/>
    </location>
</feature>
<gene>
    <name evidence="2" type="ORF">HHK36_017055</name>
</gene>
<feature type="compositionally biased region" description="Polar residues" evidence="1">
    <location>
        <begin position="2164"/>
        <end position="2184"/>
    </location>
</feature>
<feature type="compositionally biased region" description="Low complexity" evidence="1">
    <location>
        <begin position="2281"/>
        <end position="2294"/>
    </location>
</feature>
<dbReference type="OrthoDB" id="2011702at2759"/>
<protein>
    <recommendedName>
        <fullName evidence="4">Virilizer N-terminal domain-containing protein</fullName>
    </recommendedName>
</protein>
<feature type="region of interest" description="Disordered" evidence="1">
    <location>
        <begin position="2163"/>
        <end position="2226"/>
    </location>
</feature>
<evidence type="ECO:0000313" key="3">
    <source>
        <dbReference type="Proteomes" id="UP000655225"/>
    </source>
</evidence>
<feature type="compositionally biased region" description="Low complexity" evidence="1">
    <location>
        <begin position="2185"/>
        <end position="2201"/>
    </location>
</feature>
<feature type="region of interest" description="Disordered" evidence="1">
    <location>
        <begin position="2260"/>
        <end position="2294"/>
    </location>
</feature>
<feature type="compositionally biased region" description="Polar residues" evidence="1">
    <location>
        <begin position="2091"/>
        <end position="2113"/>
    </location>
</feature>
<dbReference type="Proteomes" id="UP000655225">
    <property type="component" value="Unassembled WGS sequence"/>
</dbReference>
<feature type="compositionally biased region" description="Pro residues" evidence="1">
    <location>
        <begin position="2075"/>
        <end position="2088"/>
    </location>
</feature>
<evidence type="ECO:0008006" key="4">
    <source>
        <dbReference type="Google" id="ProtNLM"/>
    </source>
</evidence>
<feature type="compositionally biased region" description="Pro residues" evidence="1">
    <location>
        <begin position="2202"/>
        <end position="2214"/>
    </location>
</feature>
<dbReference type="GO" id="GO:0003723">
    <property type="term" value="F:RNA binding"/>
    <property type="evidence" value="ECO:0007669"/>
    <property type="project" value="TreeGrafter"/>
</dbReference>
<feature type="region of interest" description="Disordered" evidence="1">
    <location>
        <begin position="1870"/>
        <end position="1905"/>
    </location>
</feature>
<feature type="compositionally biased region" description="Low complexity" evidence="1">
    <location>
        <begin position="2260"/>
        <end position="2270"/>
    </location>
</feature>
<dbReference type="PANTHER" id="PTHR23185">
    <property type="entry name" value="PROTEIN VIRILIZER HOMOLOG"/>
    <property type="match status" value="1"/>
</dbReference>
<feature type="region of interest" description="Disordered" evidence="1">
    <location>
        <begin position="2063"/>
        <end position="2145"/>
    </location>
</feature>
<feature type="region of interest" description="Disordered" evidence="1">
    <location>
        <begin position="1746"/>
        <end position="1848"/>
    </location>
</feature>
<feature type="compositionally biased region" description="Basic and acidic residues" evidence="1">
    <location>
        <begin position="1645"/>
        <end position="1656"/>
    </location>
</feature>